<evidence type="ECO:0000256" key="4">
    <source>
        <dbReference type="ARBA" id="ARBA00022835"/>
    </source>
</evidence>
<evidence type="ECO:0000256" key="6">
    <source>
        <dbReference type="SAM" id="MobiDB-lite"/>
    </source>
</evidence>
<comment type="subcellular location">
    <subcellularLocation>
        <location evidence="1">Nucleus</location>
    </subcellularLocation>
</comment>
<evidence type="ECO:0000256" key="2">
    <source>
        <dbReference type="ARBA" id="ARBA00006678"/>
    </source>
</evidence>
<proteinExistence type="inferred from homology"/>
<dbReference type="Proteomes" id="UP000243797">
    <property type="component" value="Unassembled WGS sequence"/>
</dbReference>
<comment type="similarity">
    <text evidence="2">Belongs to the RNase PH family.</text>
</comment>
<dbReference type="GO" id="GO:0016075">
    <property type="term" value="P:rRNA catabolic process"/>
    <property type="evidence" value="ECO:0007669"/>
    <property type="project" value="TreeGrafter"/>
</dbReference>
<dbReference type="EMBL" id="NKHZ01000055">
    <property type="protein sequence ID" value="PNS16631.1"/>
    <property type="molecule type" value="Genomic_DNA"/>
</dbReference>
<dbReference type="SUPFAM" id="SSF54211">
    <property type="entry name" value="Ribosomal protein S5 domain 2-like"/>
    <property type="match status" value="1"/>
</dbReference>
<dbReference type="Gene3D" id="3.30.230.70">
    <property type="entry name" value="GHMP Kinase, N-terminal domain"/>
    <property type="match status" value="1"/>
</dbReference>
<dbReference type="AlphaFoldDB" id="A0A2K1QNP3"/>
<feature type="region of interest" description="Disordered" evidence="6">
    <location>
        <begin position="209"/>
        <end position="238"/>
    </location>
</feature>
<keyword evidence="4" id="KW-0271">Exosome</keyword>
<dbReference type="FunCoup" id="A0A2K1QNP3">
    <property type="interactions" value="246"/>
</dbReference>
<evidence type="ECO:0000256" key="5">
    <source>
        <dbReference type="ARBA" id="ARBA00023242"/>
    </source>
</evidence>
<dbReference type="STRING" id="2082308.A0A2K1QNP3"/>
<dbReference type="PANTHER" id="PTHR11953:SF1">
    <property type="entry name" value="EXOSOME COMPLEX COMPONENT RRP46"/>
    <property type="match status" value="1"/>
</dbReference>
<organism evidence="8 9">
    <name type="scientific">Sphaceloma murrayae</name>
    <dbReference type="NCBI Taxonomy" id="2082308"/>
    <lineage>
        <taxon>Eukaryota</taxon>
        <taxon>Fungi</taxon>
        <taxon>Dikarya</taxon>
        <taxon>Ascomycota</taxon>
        <taxon>Pezizomycotina</taxon>
        <taxon>Dothideomycetes</taxon>
        <taxon>Dothideomycetidae</taxon>
        <taxon>Myriangiales</taxon>
        <taxon>Elsinoaceae</taxon>
        <taxon>Sphaceloma</taxon>
    </lineage>
</organism>
<gene>
    <name evidence="8" type="ORF">CAC42_4595</name>
</gene>
<dbReference type="Pfam" id="PF01138">
    <property type="entry name" value="RNase_PH"/>
    <property type="match status" value="1"/>
</dbReference>
<comment type="caution">
    <text evidence="8">The sequence shown here is derived from an EMBL/GenBank/DDBJ whole genome shotgun (WGS) entry which is preliminary data.</text>
</comment>
<evidence type="ECO:0000256" key="1">
    <source>
        <dbReference type="ARBA" id="ARBA00004123"/>
    </source>
</evidence>
<dbReference type="GO" id="GO:0000176">
    <property type="term" value="C:nuclear exosome (RNase complex)"/>
    <property type="evidence" value="ECO:0007669"/>
    <property type="project" value="TreeGrafter"/>
</dbReference>
<dbReference type="InParanoid" id="A0A2K1QNP3"/>
<accession>A0A2K1QNP3</accession>
<dbReference type="CDD" id="cd11372">
    <property type="entry name" value="RNase_PH_RRP46"/>
    <property type="match status" value="1"/>
</dbReference>
<keyword evidence="5" id="KW-0539">Nucleus</keyword>
<dbReference type="GO" id="GO:0003723">
    <property type="term" value="F:RNA binding"/>
    <property type="evidence" value="ECO:0007669"/>
    <property type="project" value="TreeGrafter"/>
</dbReference>
<name>A0A2K1QNP3_9PEZI</name>
<feature type="domain" description="Exoribonuclease phosphorolytic" evidence="7">
    <location>
        <begin position="6"/>
        <end position="131"/>
    </location>
</feature>
<dbReference type="GO" id="GO:0006364">
    <property type="term" value="P:rRNA processing"/>
    <property type="evidence" value="ECO:0007669"/>
    <property type="project" value="UniProtKB-KW"/>
</dbReference>
<evidence type="ECO:0000313" key="9">
    <source>
        <dbReference type="Proteomes" id="UP000243797"/>
    </source>
</evidence>
<dbReference type="InterPro" id="IPR020568">
    <property type="entry name" value="Ribosomal_Su5_D2-typ_SF"/>
</dbReference>
<dbReference type="InterPro" id="IPR050080">
    <property type="entry name" value="RNase_PH"/>
</dbReference>
<evidence type="ECO:0000256" key="3">
    <source>
        <dbReference type="ARBA" id="ARBA00022552"/>
    </source>
</evidence>
<sequence length="275" mass="29142">MTLPEASLGTLHRADGSATYSNAGYSVICAVNGPIEVQRRDEIPDEAAIEVNIRPSIGVGGPRERHLETLLHSTFRHIILAHLHPRTLIQITLQILSLPEDESDLRSSAHIHLLPALLNTASLALLHASIPLSTTLSSTTIAVPHSASDKPHSAPVLDPSPSQVRQAKSVHVFAFSSSGEILLAESEGTFDVDEWEGVEVRAREACLGAGAEESPGAEEEEEGEGMEVDGEEDGGVSLGVDVGKASAAVEAKGLLGVVRKVVEDRVVEGEKWRGS</sequence>
<evidence type="ECO:0000313" key="8">
    <source>
        <dbReference type="EMBL" id="PNS16631.1"/>
    </source>
</evidence>
<dbReference type="InterPro" id="IPR036345">
    <property type="entry name" value="ExoRNase_PH_dom2_sf"/>
</dbReference>
<keyword evidence="9" id="KW-1185">Reference proteome</keyword>
<keyword evidence="3" id="KW-0698">rRNA processing</keyword>
<dbReference type="InterPro" id="IPR027408">
    <property type="entry name" value="PNPase/RNase_PH_dom_sf"/>
</dbReference>
<dbReference type="GO" id="GO:0071051">
    <property type="term" value="P:poly(A)-dependent snoRNA 3'-end processing"/>
    <property type="evidence" value="ECO:0007669"/>
    <property type="project" value="TreeGrafter"/>
</dbReference>
<reference evidence="8 9" key="1">
    <citation type="submission" date="2017-06" db="EMBL/GenBank/DDBJ databases">
        <title>Draft genome sequence of a variant of Elsinoe murrayae.</title>
        <authorList>
            <person name="Cheng Q."/>
        </authorList>
    </citation>
    <scope>NUCLEOTIDE SEQUENCE [LARGE SCALE GENOMIC DNA]</scope>
    <source>
        <strain evidence="8 9">CQ-2017a</strain>
    </source>
</reference>
<dbReference type="GO" id="GO:0000177">
    <property type="term" value="C:cytoplasmic exosome (RNase complex)"/>
    <property type="evidence" value="ECO:0007669"/>
    <property type="project" value="TreeGrafter"/>
</dbReference>
<dbReference type="OrthoDB" id="27298at2759"/>
<protein>
    <submittedName>
        <fullName evidence="8">Exosome complex component RRP46</fullName>
    </submittedName>
</protein>
<dbReference type="PANTHER" id="PTHR11953">
    <property type="entry name" value="EXOSOME COMPLEX COMPONENT"/>
    <property type="match status" value="1"/>
</dbReference>
<feature type="compositionally biased region" description="Acidic residues" evidence="6">
    <location>
        <begin position="215"/>
        <end position="234"/>
    </location>
</feature>
<dbReference type="SUPFAM" id="SSF55666">
    <property type="entry name" value="Ribonuclease PH domain 2-like"/>
    <property type="match status" value="1"/>
</dbReference>
<dbReference type="GO" id="GO:0071028">
    <property type="term" value="P:nuclear mRNA surveillance"/>
    <property type="evidence" value="ECO:0007669"/>
    <property type="project" value="TreeGrafter"/>
</dbReference>
<dbReference type="InterPro" id="IPR001247">
    <property type="entry name" value="ExoRNase_PH_dom1"/>
</dbReference>
<dbReference type="GO" id="GO:0034475">
    <property type="term" value="P:U4 snRNA 3'-end processing"/>
    <property type="evidence" value="ECO:0007669"/>
    <property type="project" value="TreeGrafter"/>
</dbReference>
<dbReference type="GO" id="GO:0005730">
    <property type="term" value="C:nucleolus"/>
    <property type="evidence" value="ECO:0007669"/>
    <property type="project" value="TreeGrafter"/>
</dbReference>
<evidence type="ECO:0000259" key="7">
    <source>
        <dbReference type="Pfam" id="PF01138"/>
    </source>
</evidence>